<dbReference type="CDD" id="cd13846">
    <property type="entry name" value="CuRO_1_AAO_like_1"/>
    <property type="match status" value="1"/>
</dbReference>
<comment type="caution">
    <text evidence="5">The sequence shown here is derived from an EMBL/GenBank/DDBJ whole genome shotgun (WGS) entry which is preliminary data.</text>
</comment>
<dbReference type="FunFam" id="2.60.40.420:FF:000012">
    <property type="entry name" value="Monocopper oxidase-like protein"/>
    <property type="match status" value="1"/>
</dbReference>
<feature type="domain" description="Plastocyanin-like" evidence="3">
    <location>
        <begin position="161"/>
        <end position="294"/>
    </location>
</feature>
<dbReference type="PANTHER" id="PTHR11709:SF115">
    <property type="entry name" value="OS07G0119400 PROTEIN"/>
    <property type="match status" value="1"/>
</dbReference>
<keyword evidence="2" id="KW-0732">Signal</keyword>
<evidence type="ECO:0000313" key="6">
    <source>
        <dbReference type="Proteomes" id="UP000245207"/>
    </source>
</evidence>
<feature type="chain" id="PRO_5015668121" evidence="2">
    <location>
        <begin position="24"/>
        <end position="325"/>
    </location>
</feature>
<dbReference type="PANTHER" id="PTHR11709">
    <property type="entry name" value="MULTI-COPPER OXIDASE"/>
    <property type="match status" value="1"/>
</dbReference>
<dbReference type="InterPro" id="IPR045087">
    <property type="entry name" value="Cu-oxidase_fam"/>
</dbReference>
<dbReference type="PROSITE" id="PS51257">
    <property type="entry name" value="PROKAR_LIPOPROTEIN"/>
    <property type="match status" value="1"/>
</dbReference>
<evidence type="ECO:0000256" key="2">
    <source>
        <dbReference type="SAM" id="SignalP"/>
    </source>
</evidence>
<dbReference type="Gene3D" id="2.60.40.420">
    <property type="entry name" value="Cupredoxins - blue copper proteins"/>
    <property type="match status" value="2"/>
</dbReference>
<dbReference type="GO" id="GO:0016491">
    <property type="term" value="F:oxidoreductase activity"/>
    <property type="evidence" value="ECO:0007669"/>
    <property type="project" value="TreeGrafter"/>
</dbReference>
<feature type="signal peptide" evidence="2">
    <location>
        <begin position="1"/>
        <end position="23"/>
    </location>
</feature>
<accession>A0A2U1L4M9</accession>
<feature type="domain" description="Plastocyanin-like" evidence="4">
    <location>
        <begin position="34"/>
        <end position="147"/>
    </location>
</feature>
<dbReference type="GO" id="GO:0005507">
    <property type="term" value="F:copper ion binding"/>
    <property type="evidence" value="ECO:0007669"/>
    <property type="project" value="InterPro"/>
</dbReference>
<comment type="similarity">
    <text evidence="1">Belongs to the multicopper oxidase family.</text>
</comment>
<organism evidence="5 6">
    <name type="scientific">Artemisia annua</name>
    <name type="common">Sweet wormwood</name>
    <dbReference type="NCBI Taxonomy" id="35608"/>
    <lineage>
        <taxon>Eukaryota</taxon>
        <taxon>Viridiplantae</taxon>
        <taxon>Streptophyta</taxon>
        <taxon>Embryophyta</taxon>
        <taxon>Tracheophyta</taxon>
        <taxon>Spermatophyta</taxon>
        <taxon>Magnoliopsida</taxon>
        <taxon>eudicotyledons</taxon>
        <taxon>Gunneridae</taxon>
        <taxon>Pentapetalae</taxon>
        <taxon>asterids</taxon>
        <taxon>campanulids</taxon>
        <taxon>Asterales</taxon>
        <taxon>Asteraceae</taxon>
        <taxon>Asteroideae</taxon>
        <taxon>Anthemideae</taxon>
        <taxon>Artemisiinae</taxon>
        <taxon>Artemisia</taxon>
    </lineage>
</organism>
<dbReference type="InterPro" id="IPR034273">
    <property type="entry name" value="CuRO_1_AAO-like"/>
</dbReference>
<dbReference type="EMBL" id="PKPP01011534">
    <property type="protein sequence ID" value="PWA43961.1"/>
    <property type="molecule type" value="Genomic_DNA"/>
</dbReference>
<dbReference type="Pfam" id="PF00394">
    <property type="entry name" value="Cu-oxidase"/>
    <property type="match status" value="1"/>
</dbReference>
<evidence type="ECO:0000256" key="1">
    <source>
        <dbReference type="ARBA" id="ARBA00010609"/>
    </source>
</evidence>
<gene>
    <name evidence="5" type="ORF">CTI12_AA530100</name>
</gene>
<evidence type="ECO:0000313" key="5">
    <source>
        <dbReference type="EMBL" id="PWA43961.1"/>
    </source>
</evidence>
<sequence length="325" mass="36159">MKTILALLIISILGILSCNVVKAEDPYKYYTWTVTYGTASPLGVPQQIILINGQFPGPRLDVVTNDNIILNLINKLDQPFLLTWNGIKQRKNSWQDGVLGTNCPIPPNSNFTYKFQPKDQIGGYTYFPSTGMHKAAGGFGAINVYARPRIPVPYAIPAGDFNLLIGDWYKSNHKGLQAYLDSGRSLTFPDGILVNGQTGTTFSGDQGKTYMFRISNMGLSTSFNFRIQGHKMKLVEVEGSNVVQNIYDSLDVHVGQSISVLVTFDQAPKDYYIVASTRFTRKILTTVSVLHYTNSQTRVSGPIPAGPTYQVHWSMQQARTYRVKI</sequence>
<dbReference type="OrthoDB" id="2121828at2759"/>
<protein>
    <submittedName>
        <fullName evidence="5">SKU5 similar 17</fullName>
    </submittedName>
</protein>
<dbReference type="Proteomes" id="UP000245207">
    <property type="component" value="Unassembled WGS sequence"/>
</dbReference>
<evidence type="ECO:0000259" key="3">
    <source>
        <dbReference type="Pfam" id="PF00394"/>
    </source>
</evidence>
<keyword evidence="6" id="KW-1185">Reference proteome</keyword>
<name>A0A2U1L4M9_ARTAN</name>
<reference evidence="5 6" key="1">
    <citation type="journal article" date="2018" name="Mol. Plant">
        <title>The genome of Artemisia annua provides insight into the evolution of Asteraceae family and artemisinin biosynthesis.</title>
        <authorList>
            <person name="Shen Q."/>
            <person name="Zhang L."/>
            <person name="Liao Z."/>
            <person name="Wang S."/>
            <person name="Yan T."/>
            <person name="Shi P."/>
            <person name="Liu M."/>
            <person name="Fu X."/>
            <person name="Pan Q."/>
            <person name="Wang Y."/>
            <person name="Lv Z."/>
            <person name="Lu X."/>
            <person name="Zhang F."/>
            <person name="Jiang W."/>
            <person name="Ma Y."/>
            <person name="Chen M."/>
            <person name="Hao X."/>
            <person name="Li L."/>
            <person name="Tang Y."/>
            <person name="Lv G."/>
            <person name="Zhou Y."/>
            <person name="Sun X."/>
            <person name="Brodelius P.E."/>
            <person name="Rose J.K.C."/>
            <person name="Tang K."/>
        </authorList>
    </citation>
    <scope>NUCLEOTIDE SEQUENCE [LARGE SCALE GENOMIC DNA]</scope>
    <source>
        <strain evidence="6">cv. Huhao1</strain>
        <tissue evidence="5">Leaf</tissue>
    </source>
</reference>
<dbReference type="SUPFAM" id="SSF49503">
    <property type="entry name" value="Cupredoxins"/>
    <property type="match status" value="2"/>
</dbReference>
<dbReference type="InterPro" id="IPR008972">
    <property type="entry name" value="Cupredoxin"/>
</dbReference>
<dbReference type="InterPro" id="IPR011707">
    <property type="entry name" value="Cu-oxidase-like_N"/>
</dbReference>
<dbReference type="InterPro" id="IPR001117">
    <property type="entry name" value="Cu-oxidase_2nd"/>
</dbReference>
<proteinExistence type="inferred from homology"/>
<dbReference type="AlphaFoldDB" id="A0A2U1L4M9"/>
<dbReference type="FunFam" id="2.60.40.420:FF:000077">
    <property type="entry name" value="SKU5 similar 17"/>
    <property type="match status" value="1"/>
</dbReference>
<evidence type="ECO:0000259" key="4">
    <source>
        <dbReference type="Pfam" id="PF07732"/>
    </source>
</evidence>
<dbReference type="STRING" id="35608.A0A2U1L4M9"/>
<dbReference type="Pfam" id="PF07732">
    <property type="entry name" value="Cu-oxidase_3"/>
    <property type="match status" value="1"/>
</dbReference>